<evidence type="ECO:0000256" key="4">
    <source>
        <dbReference type="ARBA" id="ARBA00022692"/>
    </source>
</evidence>
<feature type="transmembrane region" description="Helical" evidence="7">
    <location>
        <begin position="236"/>
        <end position="259"/>
    </location>
</feature>
<dbReference type="PROSITE" id="PS50928">
    <property type="entry name" value="ABC_TM1"/>
    <property type="match status" value="1"/>
</dbReference>
<comment type="caution">
    <text evidence="10">The sequence shown here is derived from an EMBL/GenBank/DDBJ whole genome shotgun (WGS) entry which is preliminary data.</text>
</comment>
<keyword evidence="6 7" id="KW-0472">Membrane</keyword>
<evidence type="ECO:0000256" key="7">
    <source>
        <dbReference type="RuleBase" id="RU363032"/>
    </source>
</evidence>
<evidence type="ECO:0000256" key="6">
    <source>
        <dbReference type="ARBA" id="ARBA00023136"/>
    </source>
</evidence>
<evidence type="ECO:0000256" key="5">
    <source>
        <dbReference type="ARBA" id="ARBA00022989"/>
    </source>
</evidence>
<evidence type="ECO:0000256" key="2">
    <source>
        <dbReference type="ARBA" id="ARBA00022448"/>
    </source>
</evidence>
<evidence type="ECO:0000256" key="3">
    <source>
        <dbReference type="ARBA" id="ARBA00022475"/>
    </source>
</evidence>
<keyword evidence="11" id="KW-1185">Reference proteome</keyword>
<comment type="similarity">
    <text evidence="7">Belongs to the binding-protein-dependent transport system permease family.</text>
</comment>
<dbReference type="GO" id="GO:0005886">
    <property type="term" value="C:plasma membrane"/>
    <property type="evidence" value="ECO:0007669"/>
    <property type="project" value="UniProtKB-SubCell"/>
</dbReference>
<dbReference type="PANTHER" id="PTHR43005:SF1">
    <property type="entry name" value="SPERMIDINE_PUTRESCINE TRANSPORT SYSTEM PERMEASE PROTEIN"/>
    <property type="match status" value="1"/>
</dbReference>
<feature type="transmembrane region" description="Helical" evidence="7">
    <location>
        <begin position="96"/>
        <end position="117"/>
    </location>
</feature>
<dbReference type="CDD" id="cd06261">
    <property type="entry name" value="TM_PBP2"/>
    <property type="match status" value="1"/>
</dbReference>
<accession>A0A4V2YSB8</accession>
<feature type="transmembrane region" description="Helical" evidence="7">
    <location>
        <begin position="129"/>
        <end position="149"/>
    </location>
</feature>
<dbReference type="AlphaFoldDB" id="A0A4V2YSB8"/>
<feature type="compositionally biased region" description="Low complexity" evidence="8">
    <location>
        <begin position="1"/>
        <end position="12"/>
    </location>
</feature>
<sequence>MSLTRTTTAGPPRTGGGTTTTPRRGRRMPGWFWGALLLSPAFFLVLGVIAAPIAYLVRLSFTDAHAYLPKFSSVGFDNYVALLRAPHFWDSVRTTVWYAGLTVGLQLVLGVLIALLLHQRFRGRGVVRLVALAPYMVPSIVVALVWRWLLDPTTGAYSWLVDKVWPGSEPPNLLSPNLIFWSLIAVSVWMFTPFIVISVLARLQTIDPSTVEAATVDGAGAWRRFWHIVLPELKPVLYTLILLRFMFMFTKFDVVYLFAGTGTEVRTLPVLTFQRIFGEARLGSGAAVAMVLFVLLMVFTTVYLRTLYREREETA</sequence>
<dbReference type="Pfam" id="PF00528">
    <property type="entry name" value="BPD_transp_1"/>
    <property type="match status" value="1"/>
</dbReference>
<comment type="subcellular location">
    <subcellularLocation>
        <location evidence="1 7">Cell membrane</location>
        <topology evidence="1 7">Multi-pass membrane protein</topology>
    </subcellularLocation>
</comment>
<feature type="transmembrane region" description="Helical" evidence="7">
    <location>
        <begin position="282"/>
        <end position="304"/>
    </location>
</feature>
<proteinExistence type="inferred from homology"/>
<evidence type="ECO:0000256" key="8">
    <source>
        <dbReference type="SAM" id="MobiDB-lite"/>
    </source>
</evidence>
<dbReference type="GO" id="GO:0055085">
    <property type="term" value="P:transmembrane transport"/>
    <property type="evidence" value="ECO:0007669"/>
    <property type="project" value="InterPro"/>
</dbReference>
<gene>
    <name evidence="10" type="ORF">E1262_14610</name>
</gene>
<keyword evidence="3" id="KW-1003">Cell membrane</keyword>
<organism evidence="10 11">
    <name type="scientific">Jiangella aurantiaca</name>
    <dbReference type="NCBI Taxonomy" id="2530373"/>
    <lineage>
        <taxon>Bacteria</taxon>
        <taxon>Bacillati</taxon>
        <taxon>Actinomycetota</taxon>
        <taxon>Actinomycetes</taxon>
        <taxon>Jiangellales</taxon>
        <taxon>Jiangellaceae</taxon>
        <taxon>Jiangella</taxon>
    </lineage>
</organism>
<reference evidence="10 11" key="1">
    <citation type="submission" date="2019-02" db="EMBL/GenBank/DDBJ databases">
        <title>Draft genome sequences of novel Actinobacteria.</title>
        <authorList>
            <person name="Sahin N."/>
            <person name="Ay H."/>
            <person name="Saygin H."/>
        </authorList>
    </citation>
    <scope>NUCLEOTIDE SEQUENCE [LARGE SCALE GENOMIC DNA]</scope>
    <source>
        <strain evidence="10 11">8K307</strain>
    </source>
</reference>
<evidence type="ECO:0000259" key="9">
    <source>
        <dbReference type="PROSITE" id="PS50928"/>
    </source>
</evidence>
<feature type="transmembrane region" description="Helical" evidence="7">
    <location>
        <begin position="178"/>
        <end position="201"/>
    </location>
</feature>
<evidence type="ECO:0000313" key="10">
    <source>
        <dbReference type="EMBL" id="TDD68967.1"/>
    </source>
</evidence>
<keyword evidence="4 7" id="KW-0812">Transmembrane</keyword>
<dbReference type="Proteomes" id="UP000295217">
    <property type="component" value="Unassembled WGS sequence"/>
</dbReference>
<protein>
    <submittedName>
        <fullName evidence="10">Sugar ABC transporter permease</fullName>
    </submittedName>
</protein>
<dbReference type="PANTHER" id="PTHR43005">
    <property type="entry name" value="BLR7065 PROTEIN"/>
    <property type="match status" value="1"/>
</dbReference>
<feature type="domain" description="ABC transmembrane type-1" evidence="9">
    <location>
        <begin position="92"/>
        <end position="303"/>
    </location>
</feature>
<dbReference type="InterPro" id="IPR000515">
    <property type="entry name" value="MetI-like"/>
</dbReference>
<dbReference type="Gene3D" id="1.10.3720.10">
    <property type="entry name" value="MetI-like"/>
    <property type="match status" value="1"/>
</dbReference>
<dbReference type="OrthoDB" id="34224at2"/>
<evidence type="ECO:0000313" key="11">
    <source>
        <dbReference type="Proteomes" id="UP000295217"/>
    </source>
</evidence>
<name>A0A4V2YSB8_9ACTN</name>
<feature type="transmembrane region" description="Helical" evidence="7">
    <location>
        <begin position="31"/>
        <end position="57"/>
    </location>
</feature>
<feature type="region of interest" description="Disordered" evidence="8">
    <location>
        <begin position="1"/>
        <end position="26"/>
    </location>
</feature>
<dbReference type="InterPro" id="IPR035906">
    <property type="entry name" value="MetI-like_sf"/>
</dbReference>
<keyword evidence="2 7" id="KW-0813">Transport</keyword>
<evidence type="ECO:0000256" key="1">
    <source>
        <dbReference type="ARBA" id="ARBA00004651"/>
    </source>
</evidence>
<dbReference type="SUPFAM" id="SSF161098">
    <property type="entry name" value="MetI-like"/>
    <property type="match status" value="1"/>
</dbReference>
<keyword evidence="5 7" id="KW-1133">Transmembrane helix</keyword>
<dbReference type="RefSeq" id="WP_132103864.1">
    <property type="nucleotide sequence ID" value="NZ_SMLB01000017.1"/>
</dbReference>
<dbReference type="EMBL" id="SMLB01000017">
    <property type="protein sequence ID" value="TDD68967.1"/>
    <property type="molecule type" value="Genomic_DNA"/>
</dbReference>